<name>A0A0S2IDP5_9CHLO</name>
<dbReference type="GO" id="GO:0004519">
    <property type="term" value="F:endonuclease activity"/>
    <property type="evidence" value="ECO:0007669"/>
    <property type="project" value="UniProtKB-KW"/>
</dbReference>
<protein>
    <submittedName>
        <fullName evidence="1">Putative HNH homing endonuclease</fullName>
    </submittedName>
</protein>
<dbReference type="AlphaFoldDB" id="A0A0S2IDP5"/>
<organism evidence="1">
    <name type="scientific">Chlorogonium capillatum</name>
    <dbReference type="NCBI Taxonomy" id="71743"/>
    <lineage>
        <taxon>Eukaryota</taxon>
        <taxon>Viridiplantae</taxon>
        <taxon>Chlorophyta</taxon>
        <taxon>core chlorophytes</taxon>
        <taxon>Chlorophyceae</taxon>
        <taxon>CS clade</taxon>
        <taxon>Chlamydomonadales</taxon>
        <taxon>Haematococcaceae</taxon>
        <taxon>Chlorogonium</taxon>
    </lineage>
</organism>
<keyword evidence="1" id="KW-0378">Hydrolase</keyword>
<sequence length="202" mass="23666">MEEAMSYEGIQTLSHLALHFLLSPKHGREAIRRRVLDLNLKVKDSLHKGIFGVSKDPQHWPTPYYEKRIGPKPMECPQCGFQAVNSNQIELHHVFSTEGDAKQTVKKGSLEYYRTPNLQPLCANCHSLEHRTGEKLYLKCGSWHISLPPNREYENPNDIFSKSCPKTYRVQKNYFLKWHFNSPDQYKCEECNAIYWGRERKL</sequence>
<keyword evidence="1" id="KW-0934">Plastid</keyword>
<evidence type="ECO:0000313" key="1">
    <source>
        <dbReference type="EMBL" id="ALO21325.1"/>
    </source>
</evidence>
<proteinExistence type="predicted"/>
<accession>A0A0S2IDP5</accession>
<keyword evidence="1" id="KW-0255">Endonuclease</keyword>
<gene>
    <name evidence="1" type="primary">orf202</name>
</gene>
<keyword evidence="1" id="KW-0150">Chloroplast</keyword>
<reference evidence="1" key="1">
    <citation type="journal article" date="2015" name="BMC Evol. Biol.">
        <title>Chloroplast phylogenomic analysis of chlorophyte green algae identifies a novel lineage sister to the Sphaeropleales (Chlorophyceae).</title>
        <authorList>
            <person name="Lemieux C."/>
            <person name="Vincent A.T."/>
            <person name="Labarre A."/>
            <person name="Otis C."/>
            <person name="Turmel M."/>
        </authorList>
    </citation>
    <scope>NUCLEOTIDE SEQUENCE</scope>
</reference>
<geneLocation type="chloroplast" evidence="1"/>
<keyword evidence="1" id="KW-0540">Nuclease</keyword>
<dbReference type="EMBL" id="KT625086">
    <property type="protein sequence ID" value="ALO21325.1"/>
    <property type="molecule type" value="Genomic_DNA"/>
</dbReference>